<dbReference type="Proteomes" id="UP000249204">
    <property type="component" value="Unassembled WGS sequence"/>
</dbReference>
<accession>A0A2W6N8W5</accession>
<keyword evidence="1" id="KW-0812">Transmembrane</keyword>
<feature type="transmembrane region" description="Helical" evidence="1">
    <location>
        <begin position="12"/>
        <end position="36"/>
    </location>
</feature>
<feature type="transmembrane region" description="Helical" evidence="1">
    <location>
        <begin position="42"/>
        <end position="60"/>
    </location>
</feature>
<keyword evidence="1" id="KW-0472">Membrane</keyword>
<protein>
    <submittedName>
        <fullName evidence="2">Uncharacterized protein</fullName>
    </submittedName>
</protein>
<sequence length="248" mass="28277">MMKRSIIFILDVIYLVCLVLTSLVSFTVFAGGLIWISFWINLVASYAAITALWLFVRYVMQNMERFRRFVPGYIAIGTVLVIYVGCVIFYGLFTGIADQGLRWFVLLHVVTAAVAFMLCAILLIYIRSASQHEGHEQFNAASLSSIEQALEQLLNTMQNPSNLSADHDRNRKSVESMIELVKYSDPITPASMERTDRQMLMDIELLNEELALQYGAGEVIDSERLAMQISRIQSRLRERNQQILIHKS</sequence>
<feature type="transmembrane region" description="Helical" evidence="1">
    <location>
        <begin position="72"/>
        <end position="93"/>
    </location>
</feature>
<proteinExistence type="predicted"/>
<keyword evidence="1" id="KW-1133">Transmembrane helix</keyword>
<dbReference type="RefSeq" id="WP_111273389.1">
    <property type="nucleotide sequence ID" value="NZ_QKWW01000102.1"/>
</dbReference>
<comment type="caution">
    <text evidence="2">The sequence shown here is derived from an EMBL/GenBank/DDBJ whole genome shotgun (WGS) entry which is preliminary data.</text>
</comment>
<dbReference type="AlphaFoldDB" id="A0A2W6N8W5"/>
<evidence type="ECO:0000256" key="1">
    <source>
        <dbReference type="SAM" id="Phobius"/>
    </source>
</evidence>
<evidence type="ECO:0000313" key="3">
    <source>
        <dbReference type="Proteomes" id="UP000249204"/>
    </source>
</evidence>
<name>A0A2W6N8W5_9BACL</name>
<feature type="transmembrane region" description="Helical" evidence="1">
    <location>
        <begin position="105"/>
        <end position="126"/>
    </location>
</feature>
<dbReference type="EMBL" id="QKWW01000102">
    <property type="protein sequence ID" value="PZT52387.1"/>
    <property type="molecule type" value="Genomic_DNA"/>
</dbReference>
<organism evidence="2 3">
    <name type="scientific">Paenibacillus silvae</name>
    <dbReference type="NCBI Taxonomy" id="1325358"/>
    <lineage>
        <taxon>Bacteria</taxon>
        <taxon>Bacillati</taxon>
        <taxon>Bacillota</taxon>
        <taxon>Bacilli</taxon>
        <taxon>Bacillales</taxon>
        <taxon>Paenibacillaceae</taxon>
        <taxon>Paenibacillus</taxon>
    </lineage>
</organism>
<reference evidence="2 3" key="1">
    <citation type="submission" date="2018-06" db="EMBL/GenBank/DDBJ databases">
        <title>Isolation of heavy metals resistant Paenibacillus silvae NC2 from Gold-Copper mine in ZiJin, China.</title>
        <authorList>
            <person name="Xu J."/>
            <person name="Mazhar H.S."/>
            <person name="Rensing C."/>
        </authorList>
    </citation>
    <scope>NUCLEOTIDE SEQUENCE [LARGE SCALE GENOMIC DNA]</scope>
    <source>
        <strain evidence="2 3">NC2</strain>
    </source>
</reference>
<gene>
    <name evidence="2" type="ORF">DN757_27695</name>
</gene>
<evidence type="ECO:0000313" key="2">
    <source>
        <dbReference type="EMBL" id="PZT52387.1"/>
    </source>
</evidence>